<feature type="chain" id="PRO_5032956886" description="Knottin scorpion toxin-like domain-containing protein" evidence="1">
    <location>
        <begin position="25"/>
        <end position="94"/>
    </location>
</feature>
<dbReference type="Proteomes" id="UP000604825">
    <property type="component" value="Unassembled WGS sequence"/>
</dbReference>
<dbReference type="InterPro" id="IPR036574">
    <property type="entry name" value="Scorpion_toxin-like_sf"/>
</dbReference>
<accession>A0A811R409</accession>
<dbReference type="OrthoDB" id="635221at2759"/>
<evidence type="ECO:0008006" key="4">
    <source>
        <dbReference type="Google" id="ProtNLM"/>
    </source>
</evidence>
<reference evidence="2" key="1">
    <citation type="submission" date="2020-10" db="EMBL/GenBank/DDBJ databases">
        <authorList>
            <person name="Han B."/>
            <person name="Lu T."/>
            <person name="Zhao Q."/>
            <person name="Huang X."/>
            <person name="Zhao Y."/>
        </authorList>
    </citation>
    <scope>NUCLEOTIDE SEQUENCE</scope>
</reference>
<name>A0A811R409_9POAL</name>
<evidence type="ECO:0000313" key="2">
    <source>
        <dbReference type="EMBL" id="CAD6264773.1"/>
    </source>
</evidence>
<dbReference type="EMBL" id="CAJGYO010000013">
    <property type="protein sequence ID" value="CAD6264773.1"/>
    <property type="molecule type" value="Genomic_DNA"/>
</dbReference>
<protein>
    <recommendedName>
        <fullName evidence="4">Knottin scorpion toxin-like domain-containing protein</fullName>
    </recommendedName>
</protein>
<feature type="signal peptide" evidence="1">
    <location>
        <begin position="1"/>
        <end position="24"/>
    </location>
</feature>
<evidence type="ECO:0000256" key="1">
    <source>
        <dbReference type="SAM" id="SignalP"/>
    </source>
</evidence>
<keyword evidence="3" id="KW-1185">Reference proteome</keyword>
<keyword evidence="1" id="KW-0732">Signal</keyword>
<dbReference type="SUPFAM" id="SSF57095">
    <property type="entry name" value="Scorpion toxin-like"/>
    <property type="match status" value="1"/>
</dbReference>
<gene>
    <name evidence="2" type="ORF">NCGR_LOCUS48078</name>
</gene>
<sequence>MAPSQMNLSAVLLVVVLLLPIITAARESASSCAEHLSGNYEGVCIGLIDDDTCNSVCIGERSDNFQGFCNLLQCWCKGRCTSGTEAIASAPIWQ</sequence>
<proteinExistence type="predicted"/>
<dbReference type="AlphaFoldDB" id="A0A811R409"/>
<organism evidence="2 3">
    <name type="scientific">Miscanthus lutarioriparius</name>
    <dbReference type="NCBI Taxonomy" id="422564"/>
    <lineage>
        <taxon>Eukaryota</taxon>
        <taxon>Viridiplantae</taxon>
        <taxon>Streptophyta</taxon>
        <taxon>Embryophyta</taxon>
        <taxon>Tracheophyta</taxon>
        <taxon>Spermatophyta</taxon>
        <taxon>Magnoliopsida</taxon>
        <taxon>Liliopsida</taxon>
        <taxon>Poales</taxon>
        <taxon>Poaceae</taxon>
        <taxon>PACMAD clade</taxon>
        <taxon>Panicoideae</taxon>
        <taxon>Andropogonodae</taxon>
        <taxon>Andropogoneae</taxon>
        <taxon>Saccharinae</taxon>
        <taxon>Miscanthus</taxon>
    </lineage>
</organism>
<comment type="caution">
    <text evidence="2">The sequence shown here is derived from an EMBL/GenBank/DDBJ whole genome shotgun (WGS) entry which is preliminary data.</text>
</comment>
<evidence type="ECO:0000313" key="3">
    <source>
        <dbReference type="Proteomes" id="UP000604825"/>
    </source>
</evidence>
<dbReference type="Gene3D" id="3.30.30.10">
    <property type="entry name" value="Knottin, scorpion toxin-like"/>
    <property type="match status" value="1"/>
</dbReference>